<dbReference type="EMBL" id="BSUO01000001">
    <property type="protein sequence ID" value="GMA39348.1"/>
    <property type="molecule type" value="Genomic_DNA"/>
</dbReference>
<protein>
    <submittedName>
        <fullName evidence="1">Uncharacterized protein</fullName>
    </submittedName>
</protein>
<proteinExistence type="predicted"/>
<name>A0ABQ6IRP4_9MICO</name>
<comment type="caution">
    <text evidence="1">The sequence shown here is derived from an EMBL/GenBank/DDBJ whole genome shotgun (WGS) entry which is preliminary data.</text>
</comment>
<sequence length="69" mass="7141">MPGPVDRRQDIARPCAFCTWVENVPTRGAGWALAGAAVATPVPAAIAAAQAAAMTEGRARPLRGKRLMA</sequence>
<evidence type="ECO:0000313" key="2">
    <source>
        <dbReference type="Proteomes" id="UP001157126"/>
    </source>
</evidence>
<gene>
    <name evidence="1" type="ORF">GCM10025883_13930</name>
</gene>
<accession>A0ABQ6IRP4</accession>
<reference evidence="2" key="1">
    <citation type="journal article" date="2019" name="Int. J. Syst. Evol. Microbiol.">
        <title>The Global Catalogue of Microorganisms (GCM) 10K type strain sequencing project: providing services to taxonomists for standard genome sequencing and annotation.</title>
        <authorList>
            <consortium name="The Broad Institute Genomics Platform"/>
            <consortium name="The Broad Institute Genome Sequencing Center for Infectious Disease"/>
            <person name="Wu L."/>
            <person name="Ma J."/>
        </authorList>
    </citation>
    <scope>NUCLEOTIDE SEQUENCE [LARGE SCALE GENOMIC DNA]</scope>
    <source>
        <strain evidence="2">NBRC 113072</strain>
    </source>
</reference>
<dbReference type="Proteomes" id="UP001157126">
    <property type="component" value="Unassembled WGS sequence"/>
</dbReference>
<keyword evidence="2" id="KW-1185">Reference proteome</keyword>
<organism evidence="1 2">
    <name type="scientific">Mobilicoccus caccae</name>
    <dbReference type="NCBI Taxonomy" id="1859295"/>
    <lineage>
        <taxon>Bacteria</taxon>
        <taxon>Bacillati</taxon>
        <taxon>Actinomycetota</taxon>
        <taxon>Actinomycetes</taxon>
        <taxon>Micrococcales</taxon>
        <taxon>Dermatophilaceae</taxon>
        <taxon>Mobilicoccus</taxon>
    </lineage>
</organism>
<evidence type="ECO:0000313" key="1">
    <source>
        <dbReference type="EMBL" id="GMA39348.1"/>
    </source>
</evidence>